<proteinExistence type="predicted"/>
<organism evidence="1 2">
    <name type="scientific">Herbaspirillum frisingense</name>
    <dbReference type="NCBI Taxonomy" id="92645"/>
    <lineage>
        <taxon>Bacteria</taxon>
        <taxon>Pseudomonadati</taxon>
        <taxon>Pseudomonadota</taxon>
        <taxon>Betaproteobacteria</taxon>
        <taxon>Burkholderiales</taxon>
        <taxon>Oxalobacteraceae</taxon>
        <taxon>Herbaspirillum</taxon>
    </lineage>
</organism>
<reference evidence="2" key="1">
    <citation type="journal article" date="2020" name="MBio">
        <title>Horizontal gene transfer to a defensive symbiont with a reduced genome amongst a multipartite beetle microbiome.</title>
        <authorList>
            <person name="Waterworth S.C."/>
            <person name="Florez L.V."/>
            <person name="Rees E.R."/>
            <person name="Hertweck C."/>
            <person name="Kaltenpoth M."/>
            <person name="Kwan J.C."/>
        </authorList>
    </citation>
    <scope>NUCLEOTIDE SEQUENCE [LARGE SCALE GENOMIC DNA]</scope>
</reference>
<evidence type="ECO:0000313" key="2">
    <source>
        <dbReference type="Proteomes" id="UP000462435"/>
    </source>
</evidence>
<dbReference type="Proteomes" id="UP000462435">
    <property type="component" value="Unassembled WGS sequence"/>
</dbReference>
<name>A0A7V8FYT8_9BURK</name>
<dbReference type="AlphaFoldDB" id="A0A7V8FYT8"/>
<accession>A0A7V8FYT8</accession>
<protein>
    <submittedName>
        <fullName evidence="1">Uncharacterized protein</fullName>
    </submittedName>
</protein>
<dbReference type="EMBL" id="WNDX01000021">
    <property type="protein sequence ID" value="KAF1046350.1"/>
    <property type="molecule type" value="Genomic_DNA"/>
</dbReference>
<gene>
    <name evidence="1" type="ORF">GAK35_01035</name>
</gene>
<evidence type="ECO:0000313" key="1">
    <source>
        <dbReference type="EMBL" id="KAF1046350.1"/>
    </source>
</evidence>
<comment type="caution">
    <text evidence="1">The sequence shown here is derived from an EMBL/GenBank/DDBJ whole genome shotgun (WGS) entry which is preliminary data.</text>
</comment>
<sequence length="68" mass="7579">MLQQRRPFTAASVQDLSDMALMFAIEEANDDLAAAAGARPESAWHKAAFAAVMLLMGELYRRRTPLFH</sequence>